<evidence type="ECO:0000313" key="15">
    <source>
        <dbReference type="EMBL" id="SMC42908.1"/>
    </source>
</evidence>
<keyword evidence="3" id="KW-0050">Antiport</keyword>
<keyword evidence="4" id="KW-1003">Cell membrane</keyword>
<feature type="transmembrane region" description="Helical" evidence="10">
    <location>
        <begin position="402"/>
        <end position="424"/>
    </location>
</feature>
<feature type="transmembrane region" description="Helical" evidence="10">
    <location>
        <begin position="564"/>
        <end position="581"/>
    </location>
</feature>
<feature type="domain" description="NADH:quinone oxidoreductase/Mrp antiporter transmembrane" evidence="11">
    <location>
        <begin position="124"/>
        <end position="410"/>
    </location>
</feature>
<feature type="domain" description="NADH-Ubiquinone oxidoreductase (complex I) chain 5 N-terminal" evidence="12">
    <location>
        <begin position="61"/>
        <end position="108"/>
    </location>
</feature>
<dbReference type="Pfam" id="PF00361">
    <property type="entry name" value="Proton_antipo_M"/>
    <property type="match status" value="1"/>
</dbReference>
<feature type="transmembrane region" description="Helical" evidence="10">
    <location>
        <begin position="130"/>
        <end position="147"/>
    </location>
</feature>
<dbReference type="InterPro" id="IPR050616">
    <property type="entry name" value="CPA3_Na-H_Antiporter_A"/>
</dbReference>
<dbReference type="Pfam" id="PF20501">
    <property type="entry name" value="MbhE"/>
    <property type="match status" value="1"/>
</dbReference>
<evidence type="ECO:0000259" key="12">
    <source>
        <dbReference type="Pfam" id="PF00662"/>
    </source>
</evidence>
<accession>A0A1W1Z4N8</accession>
<feature type="transmembrane region" description="Helical" evidence="10">
    <location>
        <begin position="240"/>
        <end position="256"/>
    </location>
</feature>
<feature type="transmembrane region" description="Helical" evidence="10">
    <location>
        <begin position="655"/>
        <end position="674"/>
    </location>
</feature>
<evidence type="ECO:0000256" key="1">
    <source>
        <dbReference type="ARBA" id="ARBA00004651"/>
    </source>
</evidence>
<feature type="transmembrane region" description="Helical" evidence="10">
    <location>
        <begin position="365"/>
        <end position="387"/>
    </location>
</feature>
<dbReference type="InterPro" id="IPR001516">
    <property type="entry name" value="Proton_antipo_N"/>
</dbReference>
<dbReference type="PANTHER" id="PTHR43373">
    <property type="entry name" value="NA(+)/H(+) ANTIPORTER SUBUNIT"/>
    <property type="match status" value="1"/>
</dbReference>
<evidence type="ECO:0000259" key="14">
    <source>
        <dbReference type="Pfam" id="PF20501"/>
    </source>
</evidence>
<comment type="subcellular location">
    <subcellularLocation>
        <location evidence="1">Cell membrane</location>
        <topology evidence="1">Multi-pass membrane protein</topology>
    </subcellularLocation>
    <subcellularLocation>
        <location evidence="9">Membrane</location>
        <topology evidence="9">Multi-pass membrane protein</topology>
    </subcellularLocation>
</comment>
<keyword evidence="7" id="KW-0406">Ion transport</keyword>
<evidence type="ECO:0000256" key="2">
    <source>
        <dbReference type="ARBA" id="ARBA00022448"/>
    </source>
</evidence>
<dbReference type="Pfam" id="PF13244">
    <property type="entry name" value="MbhD"/>
    <property type="match status" value="1"/>
</dbReference>
<feature type="transmembrane region" description="Helical" evidence="10">
    <location>
        <begin position="740"/>
        <end position="758"/>
    </location>
</feature>
<dbReference type="PRINTS" id="PR01434">
    <property type="entry name" value="NADHDHGNASE5"/>
</dbReference>
<feature type="transmembrane region" description="Helical" evidence="10">
    <location>
        <begin position="622"/>
        <end position="643"/>
    </location>
</feature>
<dbReference type="Pfam" id="PF00662">
    <property type="entry name" value="Proton_antipo_N"/>
    <property type="match status" value="1"/>
</dbReference>
<dbReference type="InterPro" id="IPR046806">
    <property type="entry name" value="MrpA_C/MbhE"/>
</dbReference>
<dbReference type="Proteomes" id="UP000192393">
    <property type="component" value="Unassembled WGS sequence"/>
</dbReference>
<evidence type="ECO:0000256" key="8">
    <source>
        <dbReference type="ARBA" id="ARBA00023136"/>
    </source>
</evidence>
<feature type="transmembrane region" description="Helical" evidence="10">
    <location>
        <begin position="159"/>
        <end position="183"/>
    </location>
</feature>
<keyword evidence="16" id="KW-1185">Reference proteome</keyword>
<dbReference type="RefSeq" id="WP_084016294.1">
    <property type="nucleotide sequence ID" value="NZ_FWXS01000002.1"/>
</dbReference>
<feature type="domain" description="MrpA C-terminal/MbhD" evidence="13">
    <location>
        <begin position="605"/>
        <end position="669"/>
    </location>
</feature>
<protein>
    <submittedName>
        <fullName evidence="15">Multisubunit sodium/proton antiporter, MrpA subunit</fullName>
    </submittedName>
</protein>
<feature type="transmembrane region" description="Helical" evidence="10">
    <location>
        <begin position="320"/>
        <end position="344"/>
    </location>
</feature>
<evidence type="ECO:0000256" key="4">
    <source>
        <dbReference type="ARBA" id="ARBA00022475"/>
    </source>
</evidence>
<feature type="transmembrane region" description="Helical" evidence="10">
    <location>
        <begin position="296"/>
        <end position="314"/>
    </location>
</feature>
<dbReference type="AlphaFoldDB" id="A0A1W1Z4N8"/>
<feature type="transmembrane region" description="Helical" evidence="10">
    <location>
        <begin position="268"/>
        <end position="289"/>
    </location>
</feature>
<feature type="transmembrane region" description="Helical" evidence="10">
    <location>
        <begin position="6"/>
        <end position="22"/>
    </location>
</feature>
<dbReference type="InterPro" id="IPR025383">
    <property type="entry name" value="MrpA_C/MbhD"/>
</dbReference>
<feature type="transmembrane region" description="Helical" evidence="10">
    <location>
        <begin position="686"/>
        <end position="703"/>
    </location>
</feature>
<dbReference type="STRING" id="1434700.SAMN06296427_102165"/>
<sequence>MLGILISVFIFGFLILFSGNYIHTKYYKFTALFPLLLFVYFSYFLYPIHWEQEIIISYKWIPSLGVNFDFKIDGLSLLFALLITGIGSLIYFYASYYLKKYPYLSRFYCYLTLFMGAMLGLVLSDNLITIFMFWELTSITSFFLIGFNNEDESSRKSALTALGVTGLGGFLLLSGFLIIANITGTFSINELLNSSELIQNHSWFPLILVFIFAGAFTKSAQFPFHFWLPGAMQAPTPVSAYLHSATMVKAGIYILARLTPVLSDGFIWNYTLMIVGGMTMFFGAFHSIFRSDMKSVLAYSTISALGIIVFLLGLGNEYALYAAMTFILVHALYKATLFLVTGIVDHTLHTRDLSQVYGLGKIMPVVAIASAVAALSSAGIPLTFGFISKDLIYESTLHFPKWGMYLTIFAVATNVLLACSGFIVGIKPFLGKRAETETEIKKPKIYLWLPVVILSTLTLLFGIFPFIADKGILTFAFQSVNAKPSGLYLKIWHGFNFVLLLSGITIVLGLILFLFNKYFRKAENSIEKFNKVSPQNIVEFLGDKFRIFAFIYTRFLHNGYLRNYIIMMILFITLLVGYRLFTTTPIRINTDDLTGLRMYEITIFVIIVVSIYFTLRTTSRLTAIAGMGVIGYGICLIFVFYGAPDLAMTQFTIDTLTVVLFVLVLFKLPSFLTFRSRKIQLRDASISIGFGALIMIITLQALISPADMEVSNFYAENAYKLAKGKNVVNVILVDFRGFDTLIETIVLSIAALGVYGLLKYRGINEEAD</sequence>
<evidence type="ECO:0000259" key="13">
    <source>
        <dbReference type="Pfam" id="PF13244"/>
    </source>
</evidence>
<gene>
    <name evidence="15" type="ORF">SAMN06296427_102165</name>
</gene>
<dbReference type="EMBL" id="FWXS01000002">
    <property type="protein sequence ID" value="SMC42908.1"/>
    <property type="molecule type" value="Genomic_DNA"/>
</dbReference>
<evidence type="ECO:0000256" key="6">
    <source>
        <dbReference type="ARBA" id="ARBA00022989"/>
    </source>
</evidence>
<feature type="domain" description="MrpA C-terminal/MbhE" evidence="14">
    <location>
        <begin position="681"/>
        <end position="760"/>
    </location>
</feature>
<dbReference type="GO" id="GO:0005886">
    <property type="term" value="C:plasma membrane"/>
    <property type="evidence" value="ECO:0007669"/>
    <property type="project" value="UniProtKB-SubCell"/>
</dbReference>
<feature type="transmembrane region" description="Helical" evidence="10">
    <location>
        <begin position="203"/>
        <end position="228"/>
    </location>
</feature>
<evidence type="ECO:0000256" key="7">
    <source>
        <dbReference type="ARBA" id="ARBA00023065"/>
    </source>
</evidence>
<feature type="transmembrane region" description="Helical" evidence="10">
    <location>
        <begin position="445"/>
        <end position="468"/>
    </location>
</feature>
<evidence type="ECO:0000256" key="3">
    <source>
        <dbReference type="ARBA" id="ARBA00022449"/>
    </source>
</evidence>
<dbReference type="OrthoDB" id="9807568at2"/>
<keyword evidence="5 9" id="KW-0812">Transmembrane</keyword>
<proteinExistence type="predicted"/>
<keyword evidence="6 10" id="KW-1133">Transmembrane helix</keyword>
<feature type="transmembrane region" description="Helical" evidence="10">
    <location>
        <begin position="596"/>
        <end position="615"/>
    </location>
</feature>
<dbReference type="PANTHER" id="PTHR43373:SF1">
    <property type="entry name" value="NA(+)_H(+) ANTIPORTER SUBUNIT A"/>
    <property type="match status" value="1"/>
</dbReference>
<dbReference type="GO" id="GO:0006811">
    <property type="term" value="P:monoatomic ion transport"/>
    <property type="evidence" value="ECO:0007669"/>
    <property type="project" value="UniProtKB-KW"/>
</dbReference>
<evidence type="ECO:0000256" key="10">
    <source>
        <dbReference type="SAM" id="Phobius"/>
    </source>
</evidence>
<feature type="transmembrane region" description="Helical" evidence="10">
    <location>
        <begin position="29"/>
        <end position="48"/>
    </location>
</feature>
<organism evidence="15 16">
    <name type="scientific">Moheibacter sediminis</name>
    <dbReference type="NCBI Taxonomy" id="1434700"/>
    <lineage>
        <taxon>Bacteria</taxon>
        <taxon>Pseudomonadati</taxon>
        <taxon>Bacteroidota</taxon>
        <taxon>Flavobacteriia</taxon>
        <taxon>Flavobacteriales</taxon>
        <taxon>Weeksellaceae</taxon>
        <taxon>Moheibacter</taxon>
    </lineage>
</organism>
<feature type="transmembrane region" description="Helical" evidence="10">
    <location>
        <begin position="107"/>
        <end position="124"/>
    </location>
</feature>
<keyword evidence="2" id="KW-0813">Transport</keyword>
<evidence type="ECO:0000313" key="16">
    <source>
        <dbReference type="Proteomes" id="UP000192393"/>
    </source>
</evidence>
<feature type="transmembrane region" description="Helical" evidence="10">
    <location>
        <begin position="491"/>
        <end position="515"/>
    </location>
</feature>
<name>A0A1W1Z4N8_9FLAO</name>
<reference evidence="15 16" key="1">
    <citation type="submission" date="2017-04" db="EMBL/GenBank/DDBJ databases">
        <authorList>
            <person name="Afonso C.L."/>
            <person name="Miller P.J."/>
            <person name="Scott M.A."/>
            <person name="Spackman E."/>
            <person name="Goraichik I."/>
            <person name="Dimitrov K.M."/>
            <person name="Suarez D.L."/>
            <person name="Swayne D.E."/>
        </authorList>
    </citation>
    <scope>NUCLEOTIDE SEQUENCE [LARGE SCALE GENOMIC DNA]</scope>
    <source>
        <strain evidence="15 16">CGMCC 1.12708</strain>
    </source>
</reference>
<dbReference type="GO" id="GO:0015297">
    <property type="term" value="F:antiporter activity"/>
    <property type="evidence" value="ECO:0007669"/>
    <property type="project" value="UniProtKB-KW"/>
</dbReference>
<feature type="transmembrane region" description="Helical" evidence="10">
    <location>
        <begin position="74"/>
        <end position="95"/>
    </location>
</feature>
<evidence type="ECO:0000259" key="11">
    <source>
        <dbReference type="Pfam" id="PF00361"/>
    </source>
</evidence>
<dbReference type="InterPro" id="IPR001750">
    <property type="entry name" value="ND/Mrp_TM"/>
</dbReference>
<keyword evidence="8 10" id="KW-0472">Membrane</keyword>
<dbReference type="NCBIfam" id="NF009287">
    <property type="entry name" value="PRK12647.1"/>
    <property type="match status" value="1"/>
</dbReference>
<evidence type="ECO:0000256" key="9">
    <source>
        <dbReference type="RuleBase" id="RU000320"/>
    </source>
</evidence>
<evidence type="ECO:0000256" key="5">
    <source>
        <dbReference type="ARBA" id="ARBA00022692"/>
    </source>
</evidence>